<dbReference type="PANTHER" id="PTHR37162:SF11">
    <property type="match status" value="1"/>
</dbReference>
<dbReference type="Proteomes" id="UP001155660">
    <property type="component" value="Chromosome B3"/>
</dbReference>
<accession>A0A9Q9ZW98</accession>
<dbReference type="PANTHER" id="PTHR37162">
    <property type="entry name" value="HAT FAMILY DIMERISATION DOMAINCONTAINING PROTEIN-RELATED"/>
    <property type="match status" value="1"/>
</dbReference>
<dbReference type="AlphaFoldDB" id="A0A9Q9ZW98"/>
<protein>
    <submittedName>
        <fullName evidence="1">Uncharacterized protein LOC122136544</fullName>
    </submittedName>
</protein>
<proteinExistence type="predicted"/>
<dbReference type="GeneID" id="122136544"/>
<dbReference type="KEGG" id="ccar:122136544"/>
<dbReference type="OrthoDB" id="10056585at2759"/>
<gene>
    <name evidence="1" type="primary">LOC122136544</name>
</gene>
<sequence>MFPDSKIAASFACGERKCSYLCPFGLAPYFKKLTLADVSKQSVYVMLFDESLNHYLWSKQLDMHARLWNWSEVKTKYIGSEFMGHSSVQDITEKVNNLLSEIGIKNLVQISMDVNWKVFKILQKQVQKDAGKSLINISSCRLHILHNAFRDGYKSIGWEVEQGLSSLYWLFHDCPACHEDFMTATVCKTPMLKFCKHQWIENVNVSERGLLLWPNIKQYIQMVERGELPNPKVKSFEEVKMRCADTLFPVKVGIFDSIARKVDPILTMYQSDQPMLPFLCGDMYKLIKGIMGRFLKEKHLEEATSTLKLLHVPFQGSSLHKDSSQIDIGFAAEATLTQLKSSKKISDRQRLEI</sequence>
<evidence type="ECO:0000313" key="1">
    <source>
        <dbReference type="RefSeq" id="XP_042576218.1"/>
    </source>
</evidence>
<organism evidence="1">
    <name type="scientific">Cyprinus carpio</name>
    <name type="common">Common carp</name>
    <dbReference type="NCBI Taxonomy" id="7962"/>
    <lineage>
        <taxon>Eukaryota</taxon>
        <taxon>Metazoa</taxon>
        <taxon>Chordata</taxon>
        <taxon>Craniata</taxon>
        <taxon>Vertebrata</taxon>
        <taxon>Euteleostomi</taxon>
        <taxon>Actinopterygii</taxon>
        <taxon>Neopterygii</taxon>
        <taxon>Teleostei</taxon>
        <taxon>Ostariophysi</taxon>
        <taxon>Cypriniformes</taxon>
        <taxon>Cyprinidae</taxon>
        <taxon>Cyprininae</taxon>
        <taxon>Cyprinus</taxon>
    </lineage>
</organism>
<reference evidence="1" key="1">
    <citation type="submission" date="2025-08" db="UniProtKB">
        <authorList>
            <consortium name="RefSeq"/>
        </authorList>
    </citation>
    <scope>IDENTIFICATION</scope>
    <source>
        <tissue evidence="1">Muscle</tissue>
    </source>
</reference>
<name>A0A9Q9ZW98_CYPCA</name>
<dbReference type="RefSeq" id="XP_042576218.1">
    <property type="nucleotide sequence ID" value="XM_042720284.1"/>
</dbReference>